<dbReference type="OrthoDB" id="430898at2759"/>
<evidence type="ECO:0000256" key="1">
    <source>
        <dbReference type="ARBA" id="ARBA00001954"/>
    </source>
</evidence>
<dbReference type="PANTHER" id="PTHR12461">
    <property type="entry name" value="HYPOXIA-INDUCIBLE FACTOR 1 ALPHA INHIBITOR-RELATED"/>
    <property type="match status" value="1"/>
</dbReference>
<evidence type="ECO:0000256" key="7">
    <source>
        <dbReference type="SAM" id="MobiDB-lite"/>
    </source>
</evidence>
<dbReference type="PANTHER" id="PTHR12461:SF106">
    <property type="entry name" value="BIFUNCTIONAL PEPTIDASE AND ARGINYL-HYDROXYLASE JMJD5"/>
    <property type="match status" value="1"/>
</dbReference>
<comment type="caution">
    <text evidence="9">The sequence shown here is derived from an EMBL/GenBank/DDBJ whole genome shotgun (WGS) entry which is preliminary data.</text>
</comment>
<dbReference type="Pfam" id="PF13621">
    <property type="entry name" value="Cupin_8"/>
    <property type="match status" value="1"/>
</dbReference>
<accession>A0A812Q6C9</accession>
<evidence type="ECO:0000256" key="5">
    <source>
        <dbReference type="ARBA" id="ARBA00023004"/>
    </source>
</evidence>
<organism evidence="9 10">
    <name type="scientific">Symbiodinium necroappetens</name>
    <dbReference type="NCBI Taxonomy" id="1628268"/>
    <lineage>
        <taxon>Eukaryota</taxon>
        <taxon>Sar</taxon>
        <taxon>Alveolata</taxon>
        <taxon>Dinophyceae</taxon>
        <taxon>Suessiales</taxon>
        <taxon>Symbiodiniaceae</taxon>
        <taxon>Symbiodinium</taxon>
    </lineage>
</organism>
<evidence type="ECO:0000256" key="6">
    <source>
        <dbReference type="ARBA" id="ARBA00023242"/>
    </source>
</evidence>
<dbReference type="InterPro" id="IPR041667">
    <property type="entry name" value="Cupin_8"/>
</dbReference>
<dbReference type="GO" id="GO:0046872">
    <property type="term" value="F:metal ion binding"/>
    <property type="evidence" value="ECO:0007669"/>
    <property type="project" value="UniProtKB-KW"/>
</dbReference>
<feature type="compositionally biased region" description="Low complexity" evidence="7">
    <location>
        <begin position="50"/>
        <end position="64"/>
    </location>
</feature>
<feature type="non-terminal residue" evidence="9">
    <location>
        <position position="277"/>
    </location>
</feature>
<reference evidence="9" key="1">
    <citation type="submission" date="2021-02" db="EMBL/GenBank/DDBJ databases">
        <authorList>
            <person name="Dougan E. K."/>
            <person name="Rhodes N."/>
            <person name="Thang M."/>
            <person name="Chan C."/>
        </authorList>
    </citation>
    <scope>NUCLEOTIDE SEQUENCE</scope>
</reference>
<comment type="cofactor">
    <cofactor evidence="1">
        <name>Fe(2+)</name>
        <dbReference type="ChEBI" id="CHEBI:29033"/>
    </cofactor>
</comment>
<proteinExistence type="predicted"/>
<protein>
    <submittedName>
        <fullName evidence="9">Mocs2l protein</fullName>
    </submittedName>
</protein>
<evidence type="ECO:0000313" key="9">
    <source>
        <dbReference type="EMBL" id="CAE7372674.1"/>
    </source>
</evidence>
<evidence type="ECO:0000259" key="8">
    <source>
        <dbReference type="Pfam" id="PF13621"/>
    </source>
</evidence>
<comment type="subcellular location">
    <subcellularLocation>
        <location evidence="2">Nucleus</location>
    </subcellularLocation>
</comment>
<dbReference type="SUPFAM" id="SSF51197">
    <property type="entry name" value="Clavaminate synthase-like"/>
    <property type="match status" value="1"/>
</dbReference>
<sequence>MRCSLQPRFWQNCAARGLCDKRYEFRDLRIHESPEGCETAKTTTSVITDNNTSNSKSNGSPKGNFKPLGHPDFLDSWNGEVDVFTEPPDQKTFWKKYHKQRRPFIVKGAGRLSPAMNWTDQYIMDHFGSEVAKVEWRNEDRLTDYCGQDIKGETIHCPKDTIPYVESRTSIRNFIRKSREDPSWAKYIISQMPDDMGKEWKVPSFMNCGKRPPGGHVKGKPWMTQLYENNFWYLRVPPEMMGTSTIHYDMNHQIMCVFAGKKEWIMWDLQTEASKIP</sequence>
<keyword evidence="10" id="KW-1185">Reference proteome</keyword>
<name>A0A812Q6C9_9DINO</name>
<dbReference type="GO" id="GO:0005634">
    <property type="term" value="C:nucleus"/>
    <property type="evidence" value="ECO:0007669"/>
    <property type="project" value="UniProtKB-SubCell"/>
</dbReference>
<feature type="region of interest" description="Disordered" evidence="7">
    <location>
        <begin position="36"/>
        <end position="65"/>
    </location>
</feature>
<evidence type="ECO:0000256" key="4">
    <source>
        <dbReference type="ARBA" id="ARBA00023002"/>
    </source>
</evidence>
<dbReference type="Proteomes" id="UP000601435">
    <property type="component" value="Unassembled WGS sequence"/>
</dbReference>
<feature type="domain" description="Cupin-like" evidence="8">
    <location>
        <begin position="92"/>
        <end position="268"/>
    </location>
</feature>
<feature type="compositionally biased region" description="Polar residues" evidence="7">
    <location>
        <begin position="40"/>
        <end position="49"/>
    </location>
</feature>
<evidence type="ECO:0000256" key="2">
    <source>
        <dbReference type="ARBA" id="ARBA00004123"/>
    </source>
</evidence>
<dbReference type="AlphaFoldDB" id="A0A812Q6C9"/>
<evidence type="ECO:0000256" key="3">
    <source>
        <dbReference type="ARBA" id="ARBA00022723"/>
    </source>
</evidence>
<keyword evidence="4" id="KW-0560">Oxidoreductase</keyword>
<keyword evidence="6" id="KW-0539">Nucleus</keyword>
<evidence type="ECO:0000313" key="10">
    <source>
        <dbReference type="Proteomes" id="UP000601435"/>
    </source>
</evidence>
<keyword evidence="5" id="KW-0408">Iron</keyword>
<gene>
    <name evidence="9" type="primary">mocs2l</name>
    <name evidence="9" type="ORF">SNEC2469_LOCUS10023</name>
</gene>
<keyword evidence="3" id="KW-0479">Metal-binding</keyword>
<dbReference type="EMBL" id="CAJNJA010016012">
    <property type="protein sequence ID" value="CAE7372674.1"/>
    <property type="molecule type" value="Genomic_DNA"/>
</dbReference>
<dbReference type="GO" id="GO:0016491">
    <property type="term" value="F:oxidoreductase activity"/>
    <property type="evidence" value="ECO:0007669"/>
    <property type="project" value="UniProtKB-KW"/>
</dbReference>
<dbReference type="Gene3D" id="2.60.120.650">
    <property type="entry name" value="Cupin"/>
    <property type="match status" value="1"/>
</dbReference>